<evidence type="ECO:0000313" key="2">
    <source>
        <dbReference type="Proteomes" id="UP000032875"/>
    </source>
</evidence>
<reference evidence="1 2" key="1">
    <citation type="journal article" date="2012" name="J. Bacteriol.">
        <title>Comparative Genomic Analyses of 17 Clinical Isolates of Gardnerella vaginalis Provide Evidence of Multiple Genetically Isolated Clades Consistent with Subspeciation into Genovars.</title>
        <authorList>
            <person name="Ahmed A."/>
            <person name="Earl J."/>
            <person name="Retchless A."/>
            <person name="Hillier S."/>
            <person name="Rabe L."/>
            <person name="Cherpes T."/>
            <person name="Powell E."/>
            <person name="Janto B."/>
            <person name="Eutsey R."/>
            <person name="Hiller N.L."/>
            <person name="Boissy R."/>
            <person name="Dahlgreen M."/>
            <person name="Hall B."/>
            <person name="Costerton J."/>
            <person name="Post J.C."/>
            <person name="Hu F."/>
            <person name="Ehrlich G."/>
        </authorList>
    </citation>
    <scope>NUCLEOTIDE SEQUENCE [LARGE SCALE GENOMIC DNA]</scope>
    <source>
        <strain evidence="1 2">1500E</strain>
    </source>
</reference>
<protein>
    <submittedName>
        <fullName evidence="1">Uncharacterized protein</fullName>
    </submittedName>
</protein>
<sequence>MFLALVVFINPYDLAKSQAFQQPNLLQYYLPVLGSFLRCNLPVL</sequence>
<dbReference type="Proteomes" id="UP000032875">
    <property type="component" value="Unassembled WGS sequence"/>
</dbReference>
<dbReference type="EMBL" id="ADES01000001">
    <property type="protein sequence ID" value="EIK84135.1"/>
    <property type="molecule type" value="Genomic_DNA"/>
</dbReference>
<evidence type="ECO:0000313" key="1">
    <source>
        <dbReference type="EMBL" id="EIK84135.1"/>
    </source>
</evidence>
<dbReference type="AlphaFoldDB" id="I4M4J5"/>
<comment type="caution">
    <text evidence="1">The sequence shown here is derived from an EMBL/GenBank/DDBJ whole genome shotgun (WGS) entry which is preliminary data.</text>
</comment>
<dbReference type="PATRIC" id="fig|698957.3.peg.65"/>
<name>I4M4J5_GARVA</name>
<organism evidence="1 2">
    <name type="scientific">Gardnerella vaginalis 1500E</name>
    <dbReference type="NCBI Taxonomy" id="698957"/>
    <lineage>
        <taxon>Bacteria</taxon>
        <taxon>Bacillati</taxon>
        <taxon>Actinomycetota</taxon>
        <taxon>Actinomycetes</taxon>
        <taxon>Bifidobacteriales</taxon>
        <taxon>Bifidobacteriaceae</taxon>
        <taxon>Gardnerella</taxon>
    </lineage>
</organism>
<gene>
    <name evidence="1" type="ORF">CGSMWGv1500E_00330</name>
</gene>
<accession>I4M4J5</accession>
<proteinExistence type="predicted"/>